<comment type="caution">
    <text evidence="1">The sequence shown here is derived from an EMBL/GenBank/DDBJ whole genome shotgun (WGS) entry which is preliminary data.</text>
</comment>
<dbReference type="Proteomes" id="UP000306319">
    <property type="component" value="Unassembled WGS sequence"/>
</dbReference>
<sequence>MKLHNTILMRPTILIIFISIVMSNLKAEIIRPTEKAIIEICYSKTVNRDTTRDDYMVTSPMILRIGDHGTMFFPKMTMNNDSLNYYNRELAIQVVIDALTKGLPVSSVLGHEHEYLFRNINKQETMVYQAVGDEAFYYIENTECPNWIIGEEMREINGMNCIEAHCSFHGREWTAWFAPEIPIKEGPWKLFGLLGLVIEAHDANCHYKFEVTGIRTENLAQVGIFIYDKLYPEKLNSRKDYLCRIYSLRIKGDFMKRVSSMTGNNVIHTNTDPYDFEETDYPHN</sequence>
<name>A0AC61RC61_9BACT</name>
<accession>A0AC61RC61</accession>
<keyword evidence="2" id="KW-1185">Reference proteome</keyword>
<evidence type="ECO:0000313" key="2">
    <source>
        <dbReference type="Proteomes" id="UP000306319"/>
    </source>
</evidence>
<evidence type="ECO:0000313" key="1">
    <source>
        <dbReference type="EMBL" id="TGY75641.1"/>
    </source>
</evidence>
<gene>
    <name evidence="1" type="ORF">E5331_19740</name>
</gene>
<proteinExistence type="predicted"/>
<dbReference type="EMBL" id="SRYB01000056">
    <property type="protein sequence ID" value="TGY75641.1"/>
    <property type="molecule type" value="Genomic_DNA"/>
</dbReference>
<protein>
    <submittedName>
        <fullName evidence="1">GLPGLI family protein</fullName>
    </submittedName>
</protein>
<organism evidence="1 2">
    <name type="scientific">Lepagella muris</name>
    <dbReference type="NCBI Taxonomy" id="3032870"/>
    <lineage>
        <taxon>Bacteria</taxon>
        <taxon>Pseudomonadati</taxon>
        <taxon>Bacteroidota</taxon>
        <taxon>Bacteroidia</taxon>
        <taxon>Bacteroidales</taxon>
        <taxon>Muribaculaceae</taxon>
        <taxon>Lepagella</taxon>
    </lineage>
</organism>
<reference evidence="1" key="1">
    <citation type="submission" date="2019-04" db="EMBL/GenBank/DDBJ databases">
        <title>Microbes associate with the intestines of laboratory mice.</title>
        <authorList>
            <person name="Navarre W."/>
            <person name="Wong E."/>
            <person name="Huang K."/>
            <person name="Tropini C."/>
            <person name="Ng K."/>
            <person name="Yu B."/>
        </authorList>
    </citation>
    <scope>NUCLEOTIDE SEQUENCE</scope>
    <source>
        <strain evidence="1">NM04_E33</strain>
    </source>
</reference>